<name>A0A814IT80_9BILA</name>
<dbReference type="Proteomes" id="UP000663864">
    <property type="component" value="Unassembled WGS sequence"/>
</dbReference>
<evidence type="ECO:0000259" key="1">
    <source>
        <dbReference type="SMART" id="SM01376"/>
    </source>
</evidence>
<accession>A0A814IT80</accession>
<dbReference type="Gene3D" id="3.30.9.10">
    <property type="entry name" value="D-Amino Acid Oxidase, subunit A, domain 2"/>
    <property type="match status" value="1"/>
</dbReference>
<dbReference type="PANTHER" id="PTHR11673">
    <property type="entry name" value="TRANSLATION INITIATION FACTOR 5A FAMILY MEMBER"/>
    <property type="match status" value="1"/>
</dbReference>
<dbReference type="SUPFAM" id="SSF51905">
    <property type="entry name" value="FAD/NAD(P)-binding domain"/>
    <property type="match status" value="1"/>
</dbReference>
<dbReference type="PRINTS" id="PR00420">
    <property type="entry name" value="RNGMNOXGNASE"/>
</dbReference>
<comment type="caution">
    <text evidence="2">The sequence shown here is derived from an EMBL/GenBank/DDBJ whole genome shotgun (WGS) entry which is preliminary data.</text>
</comment>
<dbReference type="InterPro" id="IPR012340">
    <property type="entry name" value="NA-bd_OB-fold"/>
</dbReference>
<sequence length="792" mass="91030">MMGTRGLLVVLVSGGGPVSLTFSLNLAMMMGERVKIIIYEARWFVDERGNVRWLDKQQKKTRRNQVVILQDHVIQQFPENIQKGLFKTIDERVWPTSRNISIREVEDRLFELLEPFTASGQVELICEQLDEQSKHLVEGNFDVLVGADGSNSFVRRYCNIQMISEGIEYACGVGYDVPEDISPSDQTLHQALNCILSASQTRYMVSSSLSCQGYLYIRLGKNEYEALRQCLQKVQNRDEPLDLPNRTKWPQSPILSIIREGLKFFNINEKFISRIAPIEINVRHASVVIRELRSEINLKEPKKVLAFLVGDAAMNVHFWPGRGMNSGMKAAMALARNIQRSYIANILPHRQENHSSLPFLDFLDYESFMARLRAREQQGRSLRILASPIDLTLKGVPINPYPNYSYEEHREQLKKKLIDTREEFQGLPDWPHKTRSVTDTELEDVFNRIDWHTVTKLALANAWPTREMNGVEVLVEDMFPINQRSCLSLPKSAHKKHLTRQPTIASRRRFRILWIDGDTINESTQELIATIRASPEFVDLSSMLAQGSVQSYSSSVNILNKLDVFPTTISALNWIRENRKTIDEPDIRVKVIIRWPLHENKELVDVIRNIRTQVSRVPILVYTNEYEDTQMAFEFPSVIITNTTNDLYEFVGINQETQWDDDCAMSQEEQTPVKVVEVTHSKPGKNGRPKVCLVGIDIFTGNRYEDIRLAADKIQVPHIIKQDYLVEDITNDNSVTLFNEETYEFHNEIKLNKDSNIAGPLLDKFKEDIGQIKITVLKALGEEQIIAFKVIE</sequence>
<dbReference type="Pfam" id="PF01287">
    <property type="entry name" value="eIF-5a"/>
    <property type="match status" value="1"/>
</dbReference>
<dbReference type="InterPro" id="IPR014722">
    <property type="entry name" value="Rib_uL2_dom2"/>
</dbReference>
<proteinExistence type="predicted"/>
<dbReference type="GO" id="GO:0045905">
    <property type="term" value="P:positive regulation of translational termination"/>
    <property type="evidence" value="ECO:0007669"/>
    <property type="project" value="InterPro"/>
</dbReference>
<dbReference type="Gene3D" id="2.40.50.140">
    <property type="entry name" value="Nucleic acid-binding proteins"/>
    <property type="match status" value="1"/>
</dbReference>
<dbReference type="SMART" id="SM01376">
    <property type="entry name" value="eIF-5a"/>
    <property type="match status" value="1"/>
</dbReference>
<feature type="domain" description="Translation initiation factor 5A C-terminal" evidence="1">
    <location>
        <begin position="718"/>
        <end position="789"/>
    </location>
</feature>
<dbReference type="GO" id="GO:0043022">
    <property type="term" value="F:ribosome binding"/>
    <property type="evidence" value="ECO:0007669"/>
    <property type="project" value="InterPro"/>
</dbReference>
<dbReference type="SUPFAM" id="SSF50104">
    <property type="entry name" value="Translation proteins SH3-like domain"/>
    <property type="match status" value="1"/>
</dbReference>
<dbReference type="InterPro" id="IPR036188">
    <property type="entry name" value="FAD/NAD-bd_sf"/>
</dbReference>
<dbReference type="SUPFAM" id="SSF50249">
    <property type="entry name" value="Nucleic acid-binding proteins"/>
    <property type="match status" value="1"/>
</dbReference>
<dbReference type="AlphaFoldDB" id="A0A814IT80"/>
<evidence type="ECO:0000313" key="3">
    <source>
        <dbReference type="Proteomes" id="UP000663864"/>
    </source>
</evidence>
<dbReference type="Pfam" id="PF21485">
    <property type="entry name" value="IF5A-like_N"/>
    <property type="match status" value="1"/>
</dbReference>
<organism evidence="2 3">
    <name type="scientific">Rotaria sordida</name>
    <dbReference type="NCBI Taxonomy" id="392033"/>
    <lineage>
        <taxon>Eukaryota</taxon>
        <taxon>Metazoa</taxon>
        <taxon>Spiralia</taxon>
        <taxon>Gnathifera</taxon>
        <taxon>Rotifera</taxon>
        <taxon>Eurotatoria</taxon>
        <taxon>Bdelloidea</taxon>
        <taxon>Philodinida</taxon>
        <taxon>Philodinidae</taxon>
        <taxon>Rotaria</taxon>
    </lineage>
</organism>
<protein>
    <recommendedName>
        <fullName evidence="1">Translation initiation factor 5A C-terminal domain-containing protein</fullName>
    </recommendedName>
</protein>
<dbReference type="InterPro" id="IPR020189">
    <property type="entry name" value="IF5A_C"/>
</dbReference>
<evidence type="ECO:0000313" key="2">
    <source>
        <dbReference type="EMBL" id="CAF1030181.1"/>
    </source>
</evidence>
<dbReference type="InterPro" id="IPR001884">
    <property type="entry name" value="IF5A-like"/>
</dbReference>
<dbReference type="InterPro" id="IPR048670">
    <property type="entry name" value="IF5A-like_N"/>
</dbReference>
<gene>
    <name evidence="2" type="ORF">ZHD862_LOCUS14001</name>
</gene>
<dbReference type="Gene3D" id="3.50.50.60">
    <property type="entry name" value="FAD/NAD(P)-binding domain"/>
    <property type="match status" value="1"/>
</dbReference>
<dbReference type="GO" id="GO:0045901">
    <property type="term" value="P:positive regulation of translational elongation"/>
    <property type="evidence" value="ECO:0007669"/>
    <property type="project" value="InterPro"/>
</dbReference>
<dbReference type="GO" id="GO:0003723">
    <property type="term" value="F:RNA binding"/>
    <property type="evidence" value="ECO:0007669"/>
    <property type="project" value="InterPro"/>
</dbReference>
<dbReference type="GO" id="GO:0003746">
    <property type="term" value="F:translation elongation factor activity"/>
    <property type="evidence" value="ECO:0007669"/>
    <property type="project" value="InterPro"/>
</dbReference>
<dbReference type="InterPro" id="IPR008991">
    <property type="entry name" value="Translation_prot_SH3-like_sf"/>
</dbReference>
<dbReference type="EMBL" id="CAJNOT010000593">
    <property type="protein sequence ID" value="CAF1030181.1"/>
    <property type="molecule type" value="Genomic_DNA"/>
</dbReference>
<reference evidence="2" key="1">
    <citation type="submission" date="2021-02" db="EMBL/GenBank/DDBJ databases">
        <authorList>
            <person name="Nowell W R."/>
        </authorList>
    </citation>
    <scope>NUCLEOTIDE SEQUENCE</scope>
</reference>
<dbReference type="Gene3D" id="2.30.30.30">
    <property type="match status" value="1"/>
</dbReference>